<keyword evidence="1" id="KW-0732">Signal</keyword>
<evidence type="ECO:0000256" key="1">
    <source>
        <dbReference type="SAM" id="SignalP"/>
    </source>
</evidence>
<reference evidence="2 3" key="1">
    <citation type="journal article" date="2020" name="Nature">
        <title>Six reference-quality genomes reveal evolution of bat adaptations.</title>
        <authorList>
            <person name="Jebb D."/>
            <person name="Huang Z."/>
            <person name="Pippel M."/>
            <person name="Hughes G.M."/>
            <person name="Lavrichenko K."/>
            <person name="Devanna P."/>
            <person name="Winkler S."/>
            <person name="Jermiin L.S."/>
            <person name="Skirmuntt E.C."/>
            <person name="Katzourakis A."/>
            <person name="Burkitt-Gray L."/>
            <person name="Ray D.A."/>
            <person name="Sullivan K.A.M."/>
            <person name="Roscito J.G."/>
            <person name="Kirilenko B.M."/>
            <person name="Davalos L.M."/>
            <person name="Corthals A.P."/>
            <person name="Power M.L."/>
            <person name="Jones G."/>
            <person name="Ransome R.D."/>
            <person name="Dechmann D.K.N."/>
            <person name="Locatelli A.G."/>
            <person name="Puechmaille S.J."/>
            <person name="Fedrigo O."/>
            <person name="Jarvis E.D."/>
            <person name="Hiller M."/>
            <person name="Vernes S.C."/>
            <person name="Myers E.W."/>
            <person name="Teeling E.C."/>
        </authorList>
    </citation>
    <scope>NUCLEOTIDE SEQUENCE [LARGE SCALE GENOMIC DNA]</scope>
    <source>
        <strain evidence="2">Bat1K_MPI-CBG_1</strain>
    </source>
</reference>
<evidence type="ECO:0000313" key="3">
    <source>
        <dbReference type="Proteomes" id="UP000664940"/>
    </source>
</evidence>
<organism evidence="2 3">
    <name type="scientific">Phyllostomus discolor</name>
    <name type="common">pale spear-nosed bat</name>
    <dbReference type="NCBI Taxonomy" id="89673"/>
    <lineage>
        <taxon>Eukaryota</taxon>
        <taxon>Metazoa</taxon>
        <taxon>Chordata</taxon>
        <taxon>Craniata</taxon>
        <taxon>Vertebrata</taxon>
        <taxon>Euteleostomi</taxon>
        <taxon>Mammalia</taxon>
        <taxon>Eutheria</taxon>
        <taxon>Laurasiatheria</taxon>
        <taxon>Chiroptera</taxon>
        <taxon>Yangochiroptera</taxon>
        <taxon>Phyllostomidae</taxon>
        <taxon>Phyllostominae</taxon>
        <taxon>Phyllostomus</taxon>
    </lineage>
</organism>
<dbReference type="EMBL" id="JABVXQ010000006">
    <property type="protein sequence ID" value="KAF6104298.1"/>
    <property type="molecule type" value="Genomic_DNA"/>
</dbReference>
<accession>A0A833ZXC5</accession>
<sequence>MLCVPGKYHAIFFFLIVSVSGGFETLPTVFPEALVTCSLDCSLDKIISEMGILNSKRSSHSTFHTSPGGGGGHKPMGHVELPMNSHGARRLMRMSGHVFQLGQKVLLGKLTCLSTVSYWPNGLLFRSQTPEGEGSLIAL</sequence>
<protein>
    <submittedName>
        <fullName evidence="2">Uncharacterized protein</fullName>
    </submittedName>
</protein>
<feature type="chain" id="PRO_5032984317" evidence="1">
    <location>
        <begin position="22"/>
        <end position="139"/>
    </location>
</feature>
<evidence type="ECO:0000313" key="2">
    <source>
        <dbReference type="EMBL" id="KAF6104298.1"/>
    </source>
</evidence>
<gene>
    <name evidence="2" type="ORF">HJG60_011276</name>
</gene>
<proteinExistence type="predicted"/>
<comment type="caution">
    <text evidence="2">The sequence shown here is derived from an EMBL/GenBank/DDBJ whole genome shotgun (WGS) entry which is preliminary data.</text>
</comment>
<feature type="signal peptide" evidence="1">
    <location>
        <begin position="1"/>
        <end position="21"/>
    </location>
</feature>
<dbReference type="Proteomes" id="UP000664940">
    <property type="component" value="Unassembled WGS sequence"/>
</dbReference>
<dbReference type="AlphaFoldDB" id="A0A833ZXC5"/>
<name>A0A833ZXC5_9CHIR</name>